<feature type="domain" description="DJ-1/PfpI" evidence="3">
    <location>
        <begin position="226"/>
        <end position="388"/>
    </location>
</feature>
<evidence type="ECO:0000256" key="2">
    <source>
        <dbReference type="ARBA" id="ARBA00022737"/>
    </source>
</evidence>
<feature type="domain" description="DJ-1/PfpI" evidence="3">
    <location>
        <begin position="8"/>
        <end position="177"/>
    </location>
</feature>
<keyword evidence="2" id="KW-0677">Repeat</keyword>
<dbReference type="GO" id="GO:1903189">
    <property type="term" value="P:glyoxal metabolic process"/>
    <property type="evidence" value="ECO:0007669"/>
    <property type="project" value="TreeGrafter"/>
</dbReference>
<evidence type="ECO:0000259" key="3">
    <source>
        <dbReference type="Pfam" id="PF01965"/>
    </source>
</evidence>
<name>A0A7S3UAA5_9CHLO</name>
<dbReference type="PANTHER" id="PTHR48094:SF12">
    <property type="entry name" value="PARKINSON DISEASE PROTEIN 7 HOMOLOG"/>
    <property type="match status" value="1"/>
</dbReference>
<evidence type="ECO:0000313" key="4">
    <source>
        <dbReference type="EMBL" id="CAE0608112.1"/>
    </source>
</evidence>
<dbReference type="GO" id="GO:0005737">
    <property type="term" value="C:cytoplasm"/>
    <property type="evidence" value="ECO:0007669"/>
    <property type="project" value="TreeGrafter"/>
</dbReference>
<evidence type="ECO:0000256" key="1">
    <source>
        <dbReference type="ARBA" id="ARBA00008542"/>
    </source>
</evidence>
<proteinExistence type="inferred from homology"/>
<protein>
    <recommendedName>
        <fullName evidence="3">DJ-1/PfpI domain-containing protein</fullName>
    </recommendedName>
</protein>
<dbReference type="InterPro" id="IPR050325">
    <property type="entry name" value="Prot/Nucl_acid_deglycase"/>
</dbReference>
<organism evidence="4">
    <name type="scientific">Picocystis salinarum</name>
    <dbReference type="NCBI Taxonomy" id="88271"/>
    <lineage>
        <taxon>Eukaryota</taxon>
        <taxon>Viridiplantae</taxon>
        <taxon>Chlorophyta</taxon>
        <taxon>Picocystophyceae</taxon>
        <taxon>Picocystales</taxon>
        <taxon>Picocystaceae</taxon>
        <taxon>Picocystis</taxon>
    </lineage>
</organism>
<gene>
    <name evidence="4" type="ORF">PSAL00342_LOCUS1929</name>
</gene>
<dbReference type="InterPro" id="IPR029062">
    <property type="entry name" value="Class_I_gatase-like"/>
</dbReference>
<dbReference type="AlphaFoldDB" id="A0A7S3UAA5"/>
<dbReference type="InterPro" id="IPR002818">
    <property type="entry name" value="DJ-1/PfpI"/>
</dbReference>
<dbReference type="EMBL" id="HBIS01002172">
    <property type="protein sequence ID" value="CAE0608112.1"/>
    <property type="molecule type" value="Transcribed_RNA"/>
</dbReference>
<dbReference type="Pfam" id="PF01965">
    <property type="entry name" value="DJ-1_PfpI"/>
    <property type="match status" value="2"/>
</dbReference>
<comment type="similarity">
    <text evidence="1">Belongs to the peptidase C56 family.</text>
</comment>
<dbReference type="PANTHER" id="PTHR48094">
    <property type="entry name" value="PROTEIN/NUCLEIC ACID DEGLYCASE DJ-1-RELATED"/>
    <property type="match status" value="1"/>
</dbReference>
<dbReference type="SUPFAM" id="SSF52317">
    <property type="entry name" value="Class I glutamine amidotransferase-like"/>
    <property type="match status" value="2"/>
</dbReference>
<dbReference type="NCBIfam" id="TIGR01383">
    <property type="entry name" value="not_thiJ"/>
    <property type="match status" value="2"/>
</dbReference>
<dbReference type="CDD" id="cd03135">
    <property type="entry name" value="GATase1_DJ-1"/>
    <property type="match status" value="2"/>
</dbReference>
<dbReference type="InterPro" id="IPR006287">
    <property type="entry name" value="DJ-1"/>
</dbReference>
<dbReference type="Gene3D" id="3.40.50.880">
    <property type="match status" value="2"/>
</dbReference>
<accession>A0A7S3UAA5</accession>
<dbReference type="FunFam" id="3.40.50.880:FF:000015">
    <property type="entry name" value="Protein DJ-1 homolog C"/>
    <property type="match status" value="2"/>
</dbReference>
<sequence>MASVAARTALLPVAHGTEEMETAVMADVLRRAGARVTLASVEEGPSRVVKASRGLRIRADVSLSASELEKEYDLMALPGGMPGAARLRDCQPLAEALKRQANSGKLTAAICAAPAVVLRSHGILNGRKATAHPGFLHELQEDSTVGAATENRVEVDGNLITSRGPGTAYEFALAMTEATMGKDVRDKTATPLLLAREIGGASDDLPITVVSPAPPPPVKKEGEAIKVLLAVADGSEDMESVITYDVLVRGGASVTIASVMDNKDITCANGLGIETDGLIQDFEASEYDLIVLPGGMPGAEHLSKCKTLISMLRKQKESGKLYAAICASPVVVFETNGLLEGKKATAYPAFQPKLKDPSVIKSRVVIDGNCITSQGPGTSFDFGLTLVECLFGKAKAEEIKGPMVMWN</sequence>
<reference evidence="4" key="1">
    <citation type="submission" date="2021-01" db="EMBL/GenBank/DDBJ databases">
        <authorList>
            <person name="Corre E."/>
            <person name="Pelletier E."/>
            <person name="Niang G."/>
            <person name="Scheremetjew M."/>
            <person name="Finn R."/>
            <person name="Kale V."/>
            <person name="Holt S."/>
            <person name="Cochrane G."/>
            <person name="Meng A."/>
            <person name="Brown T."/>
            <person name="Cohen L."/>
        </authorList>
    </citation>
    <scope>NUCLEOTIDE SEQUENCE</scope>
    <source>
        <strain evidence="4">CCMP1897</strain>
    </source>
</reference>